<reference evidence="2 3" key="1">
    <citation type="submission" date="2014-12" db="EMBL/GenBank/DDBJ databases">
        <title>Genomes of Geoalkalibacter ferrihydriticus and Geoalkalibacter subterraneus, two haloalkaliphilic metal-reducing members of the Geobacteraceae.</title>
        <authorList>
            <person name="Badalamenti J.P."/>
            <person name="Torres C.I."/>
            <person name="Krajmalnik-Brown R."/>
            <person name="Bond D.R."/>
        </authorList>
    </citation>
    <scope>NUCLEOTIDE SEQUENCE [LARGE SCALE GENOMIC DNA]</scope>
    <source>
        <strain evidence="2 3">DSM 17813</strain>
    </source>
</reference>
<dbReference type="EMBL" id="JWJD01000001">
    <property type="protein sequence ID" value="KIH78053.1"/>
    <property type="molecule type" value="Genomic_DNA"/>
</dbReference>
<proteinExistence type="predicted"/>
<comment type="caution">
    <text evidence="2">The sequence shown here is derived from an EMBL/GenBank/DDBJ whole genome shotgun (WGS) entry which is preliminary data.</text>
</comment>
<name>A0A0C2EHA2_9BACT</name>
<keyword evidence="3" id="KW-1185">Reference proteome</keyword>
<feature type="chain" id="PRO_5002160096" description="PEP-CTERM sorting domain-containing protein" evidence="1">
    <location>
        <begin position="27"/>
        <end position="184"/>
    </location>
</feature>
<sequence length="184" mass="19664">MNSRPSIKLFALVAVFLLTLAAPVGAVDVLNISGEPLSEMEMADAQGGFTLPSGDFLYFSMDFMRVNLVSHQQPGGTETTGFVNALHQNVVIGKDGSIQLNVDILQAGQGGDATNPQGATTGVPQQINAVLLNNSFTDFHGLSNANIITGNHNVGSIVNVINLRLGFFNKDSFSTPELRDFFMY</sequence>
<evidence type="ECO:0008006" key="4">
    <source>
        <dbReference type="Google" id="ProtNLM"/>
    </source>
</evidence>
<evidence type="ECO:0000256" key="1">
    <source>
        <dbReference type="SAM" id="SignalP"/>
    </source>
</evidence>
<dbReference type="AlphaFoldDB" id="A0A0C2EHA2"/>
<accession>A0A0C2EHA2</accession>
<evidence type="ECO:0000313" key="2">
    <source>
        <dbReference type="EMBL" id="KIH78053.1"/>
    </source>
</evidence>
<dbReference type="RefSeq" id="WP_040096797.1">
    <property type="nucleotide sequence ID" value="NZ_JWJD01000001.1"/>
</dbReference>
<protein>
    <recommendedName>
        <fullName evidence="4">PEP-CTERM sorting domain-containing protein</fullName>
    </recommendedName>
</protein>
<keyword evidence="1" id="KW-0732">Signal</keyword>
<evidence type="ECO:0000313" key="3">
    <source>
        <dbReference type="Proteomes" id="UP000035068"/>
    </source>
</evidence>
<organism evidence="2 3">
    <name type="scientific">Geoalkalibacter ferrihydriticus DSM 17813</name>
    <dbReference type="NCBI Taxonomy" id="1121915"/>
    <lineage>
        <taxon>Bacteria</taxon>
        <taxon>Pseudomonadati</taxon>
        <taxon>Thermodesulfobacteriota</taxon>
        <taxon>Desulfuromonadia</taxon>
        <taxon>Desulfuromonadales</taxon>
        <taxon>Geoalkalibacteraceae</taxon>
        <taxon>Geoalkalibacter</taxon>
    </lineage>
</organism>
<feature type="signal peptide" evidence="1">
    <location>
        <begin position="1"/>
        <end position="26"/>
    </location>
</feature>
<dbReference type="Proteomes" id="UP000035068">
    <property type="component" value="Unassembled WGS sequence"/>
</dbReference>
<gene>
    <name evidence="2" type="ORF">GFER_05550</name>
</gene>